<dbReference type="WBParaSite" id="PSAMB.scaffold3398size18428.g21318.t1">
    <property type="protein sequence ID" value="PSAMB.scaffold3398size18428.g21318.t1"/>
    <property type="gene ID" value="PSAMB.scaffold3398size18428.g21318"/>
</dbReference>
<name>A0A914W9J2_9BILA</name>
<feature type="signal peptide" evidence="1">
    <location>
        <begin position="1"/>
        <end position="20"/>
    </location>
</feature>
<keyword evidence="1" id="KW-0732">Signal</keyword>
<dbReference type="AlphaFoldDB" id="A0A914W9J2"/>
<feature type="chain" id="PRO_5037138173" evidence="1">
    <location>
        <begin position="21"/>
        <end position="46"/>
    </location>
</feature>
<evidence type="ECO:0000256" key="1">
    <source>
        <dbReference type="SAM" id="SignalP"/>
    </source>
</evidence>
<organism evidence="2 3">
    <name type="scientific">Plectus sambesii</name>
    <dbReference type="NCBI Taxonomy" id="2011161"/>
    <lineage>
        <taxon>Eukaryota</taxon>
        <taxon>Metazoa</taxon>
        <taxon>Ecdysozoa</taxon>
        <taxon>Nematoda</taxon>
        <taxon>Chromadorea</taxon>
        <taxon>Plectida</taxon>
        <taxon>Plectina</taxon>
        <taxon>Plectoidea</taxon>
        <taxon>Plectidae</taxon>
        <taxon>Plectus</taxon>
    </lineage>
</organism>
<keyword evidence="2" id="KW-1185">Reference proteome</keyword>
<evidence type="ECO:0000313" key="3">
    <source>
        <dbReference type="WBParaSite" id="PSAMB.scaffold3398size18428.g21318.t1"/>
    </source>
</evidence>
<protein>
    <submittedName>
        <fullName evidence="3">Uncharacterized protein</fullName>
    </submittedName>
</protein>
<accession>A0A914W9J2</accession>
<reference evidence="3" key="1">
    <citation type="submission" date="2022-11" db="UniProtKB">
        <authorList>
            <consortium name="WormBaseParasite"/>
        </authorList>
    </citation>
    <scope>IDENTIFICATION</scope>
</reference>
<dbReference type="Proteomes" id="UP000887566">
    <property type="component" value="Unplaced"/>
</dbReference>
<proteinExistence type="predicted"/>
<evidence type="ECO:0000313" key="2">
    <source>
        <dbReference type="Proteomes" id="UP000887566"/>
    </source>
</evidence>
<sequence length="46" mass="5427">MNHPLGTLLILTVVIAASRAENEQVTSWFQPWYETYYRRIFSLLTP</sequence>